<evidence type="ECO:0000256" key="1">
    <source>
        <dbReference type="SAM" id="Phobius"/>
    </source>
</evidence>
<gene>
    <name evidence="2" type="ORF">QTN47_01000</name>
</gene>
<dbReference type="EMBL" id="JAULBC010000001">
    <property type="protein sequence ID" value="MEX6686048.1"/>
    <property type="molecule type" value="Genomic_DNA"/>
</dbReference>
<comment type="caution">
    <text evidence="2">The sequence shown here is derived from an EMBL/GenBank/DDBJ whole genome shotgun (WGS) entry which is preliminary data.</text>
</comment>
<feature type="transmembrane region" description="Helical" evidence="1">
    <location>
        <begin position="37"/>
        <end position="53"/>
    </location>
</feature>
<accession>A0ABV3Z868</accession>
<dbReference type="InterPro" id="IPR009793">
    <property type="entry name" value="DUF1361"/>
</dbReference>
<sequence>MKMRVKLSAAEKMLAICIFFNLALFVARFIYTRELNYGFYIWNTFLAVVPMLFSRRLYKHEKISFSSSMLVAGWLLFFPNAPYLITDLFHFEQRPNVPFWFDLLLVVSGAWNGLILGFISLIQVEQFLAKHVAKKWMKIISAVLILLCGYGVYLGRFLRFNSWNIIDQPFTLIRSSASHVLLPHQHLQAWAFTLSFSALLYIIYVTIKKLPGWSEA</sequence>
<organism evidence="2 3">
    <name type="scientific">Danxiaibacter flavus</name>
    <dbReference type="NCBI Taxonomy" id="3049108"/>
    <lineage>
        <taxon>Bacteria</taxon>
        <taxon>Pseudomonadati</taxon>
        <taxon>Bacteroidota</taxon>
        <taxon>Chitinophagia</taxon>
        <taxon>Chitinophagales</taxon>
        <taxon>Chitinophagaceae</taxon>
        <taxon>Danxiaibacter</taxon>
    </lineage>
</organism>
<dbReference type="Proteomes" id="UP001560573">
    <property type="component" value="Unassembled WGS sequence"/>
</dbReference>
<evidence type="ECO:0000313" key="2">
    <source>
        <dbReference type="EMBL" id="MEX6686048.1"/>
    </source>
</evidence>
<feature type="transmembrane region" description="Helical" evidence="1">
    <location>
        <begin position="65"/>
        <end position="85"/>
    </location>
</feature>
<protein>
    <submittedName>
        <fullName evidence="2">DUF1361 domain-containing protein</fullName>
    </submittedName>
</protein>
<reference evidence="2 3" key="1">
    <citation type="submission" date="2023-07" db="EMBL/GenBank/DDBJ databases">
        <authorList>
            <person name="Lian W.-H."/>
        </authorList>
    </citation>
    <scope>NUCLEOTIDE SEQUENCE [LARGE SCALE GENOMIC DNA]</scope>
    <source>
        <strain evidence="2 3">SYSU DXS3180</strain>
    </source>
</reference>
<evidence type="ECO:0000313" key="3">
    <source>
        <dbReference type="Proteomes" id="UP001560573"/>
    </source>
</evidence>
<proteinExistence type="predicted"/>
<keyword evidence="3" id="KW-1185">Reference proteome</keyword>
<keyword evidence="1" id="KW-0472">Membrane</keyword>
<keyword evidence="1" id="KW-0812">Transmembrane</keyword>
<name>A0ABV3Z868_9BACT</name>
<keyword evidence="1" id="KW-1133">Transmembrane helix</keyword>
<feature type="transmembrane region" description="Helical" evidence="1">
    <location>
        <begin position="136"/>
        <end position="154"/>
    </location>
</feature>
<feature type="transmembrane region" description="Helical" evidence="1">
    <location>
        <begin position="97"/>
        <end position="124"/>
    </location>
</feature>
<feature type="transmembrane region" description="Helical" evidence="1">
    <location>
        <begin position="187"/>
        <end position="207"/>
    </location>
</feature>
<feature type="transmembrane region" description="Helical" evidence="1">
    <location>
        <begin position="12"/>
        <end position="31"/>
    </location>
</feature>
<dbReference type="RefSeq" id="WP_369327437.1">
    <property type="nucleotide sequence ID" value="NZ_JAULBC010000001.1"/>
</dbReference>
<dbReference type="Pfam" id="PF07099">
    <property type="entry name" value="DUF1361"/>
    <property type="match status" value="1"/>
</dbReference>